<dbReference type="Pfam" id="PF13472">
    <property type="entry name" value="Lipase_GDSL_2"/>
    <property type="match status" value="1"/>
</dbReference>
<evidence type="ECO:0000313" key="2">
    <source>
        <dbReference type="EMBL" id="ODM10390.1"/>
    </source>
</evidence>
<dbReference type="SUPFAM" id="SSF52266">
    <property type="entry name" value="SGNH hydrolase"/>
    <property type="match status" value="1"/>
</dbReference>
<dbReference type="RefSeq" id="WP_069158546.1">
    <property type="nucleotide sequence ID" value="NZ_DBFYTC010000084.1"/>
</dbReference>
<dbReference type="InterPro" id="IPR036514">
    <property type="entry name" value="SGNH_hydro_sf"/>
</dbReference>
<sequence length="330" mass="37069">MIFQGIDFHNVDSLVRQSQGYAMQRVPDSVRLQLNENARDEVRFNSTGVELRFKIKSEKAVLSLKAEPGSEAMTAFIYYGSFQGGWQNSSKAIGVQETRISIPRPGDPEILQKLTGDCGLPFNPEVIRVVLPYGRCLFLGIEGDVEPPEQGDLPDKTYLAYGSSITHGSLALAAPCTYPFRIAQKLGCDYLNLGYAGSAYLEKEMAEYIVSRKDWDFASVEMGINMLYGNFTADQFEERVRSFVEVFSREERPVFATSIFGFNGSREFQEKAALFRKIVKKYAGEKLIFTDGLELLDNPAWISEDLIHPAVDGILQIADRWSDVMKKYGV</sequence>
<feature type="domain" description="SGNH hydrolase-type esterase" evidence="1">
    <location>
        <begin position="160"/>
        <end position="313"/>
    </location>
</feature>
<organism evidence="2 3">
    <name type="scientific">Eisenbergiella tayi</name>
    <dbReference type="NCBI Taxonomy" id="1432052"/>
    <lineage>
        <taxon>Bacteria</taxon>
        <taxon>Bacillati</taxon>
        <taxon>Bacillota</taxon>
        <taxon>Clostridia</taxon>
        <taxon>Lachnospirales</taxon>
        <taxon>Lachnospiraceae</taxon>
        <taxon>Eisenbergiella</taxon>
    </lineage>
</organism>
<dbReference type="EMBL" id="MCGI01000004">
    <property type="protein sequence ID" value="ODM10390.1"/>
    <property type="molecule type" value="Genomic_DNA"/>
</dbReference>
<accession>A0A1E3ANW3</accession>
<dbReference type="Proteomes" id="UP000095003">
    <property type="component" value="Unassembled WGS sequence"/>
</dbReference>
<evidence type="ECO:0000259" key="1">
    <source>
        <dbReference type="Pfam" id="PF13472"/>
    </source>
</evidence>
<proteinExistence type="predicted"/>
<protein>
    <recommendedName>
        <fullName evidence="1">SGNH hydrolase-type esterase domain-containing protein</fullName>
    </recommendedName>
</protein>
<dbReference type="InterPro" id="IPR013830">
    <property type="entry name" value="SGNH_hydro"/>
</dbReference>
<dbReference type="GeneID" id="93301619"/>
<dbReference type="AlphaFoldDB" id="A0A1E3ANW3"/>
<comment type="caution">
    <text evidence="2">The sequence shown here is derived from an EMBL/GenBank/DDBJ whole genome shotgun (WGS) entry which is preliminary data.</text>
</comment>
<gene>
    <name evidence="2" type="ORF">BEH84_04762</name>
</gene>
<dbReference type="Gene3D" id="3.40.50.1110">
    <property type="entry name" value="SGNH hydrolase"/>
    <property type="match status" value="1"/>
</dbReference>
<evidence type="ECO:0000313" key="3">
    <source>
        <dbReference type="Proteomes" id="UP000095003"/>
    </source>
</evidence>
<name>A0A1E3ANW3_9FIRM</name>
<reference evidence="2 3" key="1">
    <citation type="submission" date="2016-07" db="EMBL/GenBank/DDBJ databases">
        <title>Characterization of isolates of Eisenbergiella tayi derived from blood cultures, using whole genome sequencing.</title>
        <authorList>
            <person name="Burdz T."/>
            <person name="Wiebe D."/>
            <person name="Huynh C."/>
            <person name="Bernard K."/>
        </authorList>
    </citation>
    <scope>NUCLEOTIDE SEQUENCE [LARGE SCALE GENOMIC DNA]</scope>
    <source>
        <strain evidence="2 3">NML 120489</strain>
    </source>
</reference>